<dbReference type="Proteomes" id="UP001325680">
    <property type="component" value="Chromosome"/>
</dbReference>
<accession>A0ABZ0W5E1</accession>
<sequence length="639" mass="71864">MKFIITVFLFIGSLIVNAQKVVNFQSELRRLSDISLLPQYLDGTVVKQVSSYDRTGGNDDGFSGKYSFIRKEKEGLVILDAQGSGVIERIWTPTPTNDTLDFYFDGSSKPGLSIRFNDLFSGKVAPFLKPLVDAYRVGGYYCYVPIPYAKSCKIIFRGEKIMFHQVQYREYNPSYKVETFNLAGVLAQKNLLRKVANLWSDENRTISNFKYPGIKTIAKEMELMPGESTTIARISSGGRITGIELDPPAIFNGLYKQADIKITWDDETAPAVYVPVADFFGYAFGQRAMESLLVGATKGKLYSYIPMPFEKSATIALEYRKLSEIQQEPLRLRTLVHYTAQKKTASEGRFYAKWAHDEPANGQSYVFLEGKGKGHYIGTILQAQGRDYNNFTEFFEGDDQTYIDGELRLHGTGSEDYFNGGWYAQPGGWTERAGAALSGCTDYSIPLSRTGGYRFFLSDKMPFSKEIKHTIEHGPVNNRPVTYSSVAMYYANKAIAVSEAPSNTFTKVSVPDTLTFYTNFLKHITYNGGIDFKDGHAIVKDKDNNSITINVNEVPDGRYALYLNKVDAGINKISVRIADVTKIYDWRTVDLQAGKKDTEIYLGDVDIKHNTVPVVPVNIMFRSDAAPELIFNRMVLRKK</sequence>
<organism evidence="1 2">
    <name type="scientific">Niabella yanshanensis</name>
    <dbReference type="NCBI Taxonomy" id="577386"/>
    <lineage>
        <taxon>Bacteria</taxon>
        <taxon>Pseudomonadati</taxon>
        <taxon>Bacteroidota</taxon>
        <taxon>Chitinophagia</taxon>
        <taxon>Chitinophagales</taxon>
        <taxon>Chitinophagaceae</taxon>
        <taxon>Niabella</taxon>
    </lineage>
</organism>
<dbReference type="GO" id="GO:0016787">
    <property type="term" value="F:hydrolase activity"/>
    <property type="evidence" value="ECO:0007669"/>
    <property type="project" value="UniProtKB-KW"/>
</dbReference>
<dbReference type="RefSeq" id="WP_114790348.1">
    <property type="nucleotide sequence ID" value="NZ_CP139960.1"/>
</dbReference>
<dbReference type="Pfam" id="PF11175">
    <property type="entry name" value="DUF2961"/>
    <property type="match status" value="1"/>
</dbReference>
<keyword evidence="2" id="KW-1185">Reference proteome</keyword>
<dbReference type="Gene3D" id="2.60.120.1390">
    <property type="match status" value="2"/>
</dbReference>
<evidence type="ECO:0000313" key="2">
    <source>
        <dbReference type="Proteomes" id="UP001325680"/>
    </source>
</evidence>
<keyword evidence="1" id="KW-0378">Hydrolase</keyword>
<protein>
    <submittedName>
        <fullName evidence="1">Glycoside hydrolase family 172 protein</fullName>
    </submittedName>
</protein>
<dbReference type="InterPro" id="IPR021345">
    <property type="entry name" value="DUF2961"/>
</dbReference>
<evidence type="ECO:0000313" key="1">
    <source>
        <dbReference type="EMBL" id="WQD36737.1"/>
    </source>
</evidence>
<gene>
    <name evidence="1" type="ORF">U0035_13780</name>
</gene>
<dbReference type="EMBL" id="CP139960">
    <property type="protein sequence ID" value="WQD36737.1"/>
    <property type="molecule type" value="Genomic_DNA"/>
</dbReference>
<reference evidence="1 2" key="1">
    <citation type="submission" date="2023-12" db="EMBL/GenBank/DDBJ databases">
        <title>Genome sequencing and assembly of bacterial species from a model synthetic community.</title>
        <authorList>
            <person name="Hogle S.L."/>
        </authorList>
    </citation>
    <scope>NUCLEOTIDE SEQUENCE [LARGE SCALE GENOMIC DNA]</scope>
    <source>
        <strain evidence="1 2">HAMBI_3031</strain>
    </source>
</reference>
<proteinExistence type="predicted"/>
<name>A0ABZ0W5E1_9BACT</name>